<feature type="transmembrane region" description="Helical" evidence="1">
    <location>
        <begin position="259"/>
        <end position="281"/>
    </location>
</feature>
<dbReference type="AlphaFoldDB" id="A0A7X5LIT2"/>
<dbReference type="Proteomes" id="UP000470213">
    <property type="component" value="Unassembled WGS sequence"/>
</dbReference>
<accession>A0A7X5LIT2</accession>
<proteinExistence type="predicted"/>
<sequence>MSWVLFTLGAVFLQTGRNALQSRLSAHVDTLGVTLSRFLFAPPIALAYLLIHSLFISNSHTAMGDHSLTLPSFPLRFITLVVLAAVLQIAATSFMVTLFKQRNFAIGAGLAKSEALVAGILGTLFFGSYLSVVGWLGIVLGGVAVFILSIGKTLQTGKTARINPKTLAIGLASGGCFALTSLFVREASHTLTLPLTQSAAWVLLWVLGIQATGLSLYIALVKPIIFKQLMRHIRTVVLISTVSCLGSVCWFTAMALQHVAYVKTLGQIEVLLTLVLAHFWLNDKVTTREIVGLILIGVAATMVMWA</sequence>
<evidence type="ECO:0000256" key="1">
    <source>
        <dbReference type="SAM" id="Phobius"/>
    </source>
</evidence>
<comment type="caution">
    <text evidence="3">The sequence shown here is derived from an EMBL/GenBank/DDBJ whole genome shotgun (WGS) entry which is preliminary data.</text>
</comment>
<name>A0A7X5LIT2_9ALTE</name>
<reference evidence="3 4" key="1">
    <citation type="submission" date="2020-01" db="EMBL/GenBank/DDBJ databases">
        <authorList>
            <person name="Chen J."/>
            <person name="Zhu S."/>
            <person name="Yang J."/>
        </authorList>
    </citation>
    <scope>NUCLEOTIDE SEQUENCE [LARGE SCALE GENOMIC DNA]</scope>
    <source>
        <strain evidence="3 4">345S023</strain>
    </source>
</reference>
<dbReference type="RefSeq" id="WP_163083924.1">
    <property type="nucleotide sequence ID" value="NZ_JAAAWN010000003.1"/>
</dbReference>
<dbReference type="InterPro" id="IPR000620">
    <property type="entry name" value="EamA_dom"/>
</dbReference>
<dbReference type="GO" id="GO:0016020">
    <property type="term" value="C:membrane"/>
    <property type="evidence" value="ECO:0007669"/>
    <property type="project" value="InterPro"/>
</dbReference>
<protein>
    <submittedName>
        <fullName evidence="3">Multidrug transporter</fullName>
    </submittedName>
</protein>
<keyword evidence="1" id="KW-1133">Transmembrane helix</keyword>
<gene>
    <name evidence="3" type="ORF">GTH32_02895</name>
</gene>
<feature type="transmembrane region" description="Helical" evidence="1">
    <location>
        <begin position="35"/>
        <end position="56"/>
    </location>
</feature>
<feature type="domain" description="EamA" evidence="2">
    <location>
        <begin position="169"/>
        <end position="304"/>
    </location>
</feature>
<organism evidence="3 4">
    <name type="scientific">Alteromonas profundi</name>
    <dbReference type="NCBI Taxonomy" id="2696062"/>
    <lineage>
        <taxon>Bacteria</taxon>
        <taxon>Pseudomonadati</taxon>
        <taxon>Pseudomonadota</taxon>
        <taxon>Gammaproteobacteria</taxon>
        <taxon>Alteromonadales</taxon>
        <taxon>Alteromonadaceae</taxon>
        <taxon>Alteromonas/Salinimonas group</taxon>
        <taxon>Alteromonas</taxon>
    </lineage>
</organism>
<dbReference type="SUPFAM" id="SSF103481">
    <property type="entry name" value="Multidrug resistance efflux transporter EmrE"/>
    <property type="match status" value="1"/>
</dbReference>
<evidence type="ECO:0000313" key="4">
    <source>
        <dbReference type="Proteomes" id="UP000470213"/>
    </source>
</evidence>
<dbReference type="InterPro" id="IPR037185">
    <property type="entry name" value="EmrE-like"/>
</dbReference>
<feature type="transmembrane region" description="Helical" evidence="1">
    <location>
        <begin position="167"/>
        <end position="184"/>
    </location>
</feature>
<dbReference type="EMBL" id="JAAAWN010000003">
    <property type="protein sequence ID" value="NDV90140.1"/>
    <property type="molecule type" value="Genomic_DNA"/>
</dbReference>
<feature type="transmembrane region" description="Helical" evidence="1">
    <location>
        <begin position="233"/>
        <end position="253"/>
    </location>
</feature>
<feature type="transmembrane region" description="Helical" evidence="1">
    <location>
        <begin position="119"/>
        <end position="147"/>
    </location>
</feature>
<feature type="transmembrane region" description="Helical" evidence="1">
    <location>
        <begin position="77"/>
        <end position="99"/>
    </location>
</feature>
<keyword evidence="1" id="KW-0472">Membrane</keyword>
<feature type="transmembrane region" description="Helical" evidence="1">
    <location>
        <begin position="199"/>
        <end position="221"/>
    </location>
</feature>
<dbReference type="Pfam" id="PF00892">
    <property type="entry name" value="EamA"/>
    <property type="match status" value="1"/>
</dbReference>
<keyword evidence="1" id="KW-0812">Transmembrane</keyword>
<evidence type="ECO:0000313" key="3">
    <source>
        <dbReference type="EMBL" id="NDV90140.1"/>
    </source>
</evidence>
<feature type="transmembrane region" description="Helical" evidence="1">
    <location>
        <begin position="288"/>
        <end position="305"/>
    </location>
</feature>
<keyword evidence="4" id="KW-1185">Reference proteome</keyword>
<evidence type="ECO:0000259" key="2">
    <source>
        <dbReference type="Pfam" id="PF00892"/>
    </source>
</evidence>